<protein>
    <submittedName>
        <fullName evidence="2">Uncharacterized protein</fullName>
    </submittedName>
</protein>
<keyword evidence="3" id="KW-1185">Reference proteome</keyword>
<gene>
    <name evidence="2" type="ORF">SAMN05421844_105184</name>
</gene>
<organism evidence="2 3">
    <name type="scientific">Bosea robiniae</name>
    <dbReference type="NCBI Taxonomy" id="1036780"/>
    <lineage>
        <taxon>Bacteria</taxon>
        <taxon>Pseudomonadati</taxon>
        <taxon>Pseudomonadota</taxon>
        <taxon>Alphaproteobacteria</taxon>
        <taxon>Hyphomicrobiales</taxon>
        <taxon>Boseaceae</taxon>
        <taxon>Bosea</taxon>
    </lineage>
</organism>
<accession>A0ABY0P7K3</accession>
<sequence length="69" mass="7573">MFQRDTHAPTPARKGFHDATARATYASRFRPIAIRAVAAGTRQAVPALKQHGEARKADLPGVLRHGFHD</sequence>
<dbReference type="Proteomes" id="UP000199468">
    <property type="component" value="Unassembled WGS sequence"/>
</dbReference>
<dbReference type="EMBL" id="FNBZ01000005">
    <property type="protein sequence ID" value="SDG75735.1"/>
    <property type="molecule type" value="Genomic_DNA"/>
</dbReference>
<evidence type="ECO:0000256" key="1">
    <source>
        <dbReference type="SAM" id="MobiDB-lite"/>
    </source>
</evidence>
<proteinExistence type="predicted"/>
<dbReference type="RefSeq" id="WP_139163563.1">
    <property type="nucleotide sequence ID" value="NZ_FNBZ01000005.1"/>
</dbReference>
<evidence type="ECO:0000313" key="2">
    <source>
        <dbReference type="EMBL" id="SDG75735.1"/>
    </source>
</evidence>
<comment type="caution">
    <text evidence="2">The sequence shown here is derived from an EMBL/GenBank/DDBJ whole genome shotgun (WGS) entry which is preliminary data.</text>
</comment>
<evidence type="ECO:0000313" key="3">
    <source>
        <dbReference type="Proteomes" id="UP000199468"/>
    </source>
</evidence>
<name>A0ABY0P7K3_9HYPH</name>
<feature type="region of interest" description="Disordered" evidence="1">
    <location>
        <begin position="48"/>
        <end position="69"/>
    </location>
</feature>
<reference evidence="2 3" key="1">
    <citation type="submission" date="2016-10" db="EMBL/GenBank/DDBJ databases">
        <authorList>
            <person name="Varghese N."/>
            <person name="Submissions S."/>
        </authorList>
    </citation>
    <scope>NUCLEOTIDE SEQUENCE [LARGE SCALE GENOMIC DNA]</scope>
    <source>
        <strain evidence="2 3">DSM 26672</strain>
    </source>
</reference>